<feature type="compositionally biased region" description="Polar residues" evidence="1">
    <location>
        <begin position="233"/>
        <end position="244"/>
    </location>
</feature>
<keyword evidence="3" id="KW-1185">Reference proteome</keyword>
<comment type="caution">
    <text evidence="2">The sequence shown here is derived from an EMBL/GenBank/DDBJ whole genome shotgun (WGS) entry which is preliminary data.</text>
</comment>
<protein>
    <submittedName>
        <fullName evidence="2">Uncharacterized protein</fullName>
    </submittedName>
</protein>
<feature type="compositionally biased region" description="Low complexity" evidence="1">
    <location>
        <begin position="259"/>
        <end position="270"/>
    </location>
</feature>
<name>A0A9W8LEM2_9FUNG</name>
<evidence type="ECO:0000313" key="2">
    <source>
        <dbReference type="EMBL" id="KAJ2757201.1"/>
    </source>
</evidence>
<gene>
    <name evidence="2" type="ORF">GGI19_000251</name>
</gene>
<proteinExistence type="predicted"/>
<feature type="region of interest" description="Disordered" evidence="1">
    <location>
        <begin position="72"/>
        <end position="104"/>
    </location>
</feature>
<reference evidence="2" key="1">
    <citation type="submission" date="2022-07" db="EMBL/GenBank/DDBJ databases">
        <title>Phylogenomic reconstructions and comparative analyses of Kickxellomycotina fungi.</title>
        <authorList>
            <person name="Reynolds N.K."/>
            <person name="Stajich J.E."/>
            <person name="Barry K."/>
            <person name="Grigoriev I.V."/>
            <person name="Crous P."/>
            <person name="Smith M.E."/>
        </authorList>
    </citation>
    <scope>NUCLEOTIDE SEQUENCE</scope>
    <source>
        <strain evidence="2">BCRC 34297</strain>
    </source>
</reference>
<feature type="region of interest" description="Disordered" evidence="1">
    <location>
        <begin position="419"/>
        <end position="454"/>
    </location>
</feature>
<organism evidence="2 3">
    <name type="scientific">Coemansia pectinata</name>
    <dbReference type="NCBI Taxonomy" id="1052879"/>
    <lineage>
        <taxon>Eukaryota</taxon>
        <taxon>Fungi</taxon>
        <taxon>Fungi incertae sedis</taxon>
        <taxon>Zoopagomycota</taxon>
        <taxon>Kickxellomycotina</taxon>
        <taxon>Kickxellomycetes</taxon>
        <taxon>Kickxellales</taxon>
        <taxon>Kickxellaceae</taxon>
        <taxon>Coemansia</taxon>
    </lineage>
</organism>
<feature type="compositionally biased region" description="Polar residues" evidence="1">
    <location>
        <begin position="72"/>
        <end position="83"/>
    </location>
</feature>
<evidence type="ECO:0000313" key="3">
    <source>
        <dbReference type="Proteomes" id="UP001140011"/>
    </source>
</evidence>
<dbReference type="EMBL" id="JANBUH010000005">
    <property type="protein sequence ID" value="KAJ2757201.1"/>
    <property type="molecule type" value="Genomic_DNA"/>
</dbReference>
<feature type="compositionally biased region" description="Basic and acidic residues" evidence="1">
    <location>
        <begin position="274"/>
        <end position="283"/>
    </location>
</feature>
<sequence>MPVFWLSRSKLRKAICKVSTCLVNADDIIDDEAATDSSAYDKVYDIIAKQPPNALTKAFDIVLKAIEDGWQRQQPQEQFSRKSTSNRRESTSNGGSSTQSTNDAISPADIKLSTDLLQVFHGIVHSFPREASQLFGDITHATRLLACVRSSVIPLDVRLVLVSLASRWYVLLRSAPQAAKYLGSVVDSFHNYTGLSPSLSFLLLTPHNIRKQQGWPYPPLERTDDLPSFMYVTPNNRKTQQGSHSRGGSGNARHNGGISSDRGSGQSKSSRASKHIELNSEQLDKMDTSAQELTSLGGMLIDNLVTLPIDEDPQSNRVIQDMLKEVNRLNSLIANHISSLTSEHTQTTRRLKLATDETKRCHWVYKDTIAAFEEWKYKQQDYATLSSNRLSMALASSGAGSSSLAQLQVVPVVLKEMPVSEPAPVPAPVPLERISTKAKGKMPDTAPPPIPPRT</sequence>
<feature type="compositionally biased region" description="Pro residues" evidence="1">
    <location>
        <begin position="445"/>
        <end position="454"/>
    </location>
</feature>
<dbReference type="AlphaFoldDB" id="A0A9W8LEM2"/>
<dbReference type="OrthoDB" id="5582426at2759"/>
<feature type="compositionally biased region" description="Low complexity" evidence="1">
    <location>
        <begin position="91"/>
        <end position="102"/>
    </location>
</feature>
<dbReference type="Proteomes" id="UP001140011">
    <property type="component" value="Unassembled WGS sequence"/>
</dbReference>
<evidence type="ECO:0000256" key="1">
    <source>
        <dbReference type="SAM" id="MobiDB-lite"/>
    </source>
</evidence>
<feature type="region of interest" description="Disordered" evidence="1">
    <location>
        <begin position="231"/>
        <end position="283"/>
    </location>
</feature>
<accession>A0A9W8LEM2</accession>